<name>A0A7Y2H3J7_UNCEI</name>
<feature type="signal peptide" evidence="1">
    <location>
        <begin position="1"/>
        <end position="26"/>
    </location>
</feature>
<dbReference type="PANTHER" id="PTHR34094">
    <property type="match status" value="1"/>
</dbReference>
<evidence type="ECO:0000313" key="4">
    <source>
        <dbReference type="Proteomes" id="UP000547674"/>
    </source>
</evidence>
<feature type="chain" id="PRO_5030609942" evidence="1">
    <location>
        <begin position="27"/>
        <end position="336"/>
    </location>
</feature>
<dbReference type="Gene3D" id="2.160.20.120">
    <property type="match status" value="1"/>
</dbReference>
<dbReference type="EMBL" id="JABDJR010000627">
    <property type="protein sequence ID" value="NNF08194.1"/>
    <property type="molecule type" value="Genomic_DNA"/>
</dbReference>
<evidence type="ECO:0000256" key="1">
    <source>
        <dbReference type="SAM" id="SignalP"/>
    </source>
</evidence>
<keyword evidence="1" id="KW-0732">Signal</keyword>
<evidence type="ECO:0000259" key="2">
    <source>
        <dbReference type="Pfam" id="PF13349"/>
    </source>
</evidence>
<dbReference type="AlphaFoldDB" id="A0A7Y2H3J7"/>
<protein>
    <submittedName>
        <fullName evidence="3">DUF4097 family beta strand repeat protein</fullName>
    </submittedName>
</protein>
<dbReference type="PANTHER" id="PTHR34094:SF1">
    <property type="entry name" value="PROTEIN FAM185A"/>
    <property type="match status" value="1"/>
</dbReference>
<organism evidence="3 4">
    <name type="scientific">Eiseniibacteriota bacterium</name>
    <dbReference type="NCBI Taxonomy" id="2212470"/>
    <lineage>
        <taxon>Bacteria</taxon>
        <taxon>Candidatus Eiseniibacteriota</taxon>
    </lineage>
</organism>
<evidence type="ECO:0000313" key="3">
    <source>
        <dbReference type="EMBL" id="NNF08194.1"/>
    </source>
</evidence>
<accession>A0A7Y2H3J7</accession>
<dbReference type="Proteomes" id="UP000547674">
    <property type="component" value="Unassembled WGS sequence"/>
</dbReference>
<gene>
    <name evidence="3" type="ORF">HKN21_15630</name>
</gene>
<proteinExistence type="predicted"/>
<feature type="domain" description="DUF4097" evidence="2">
    <location>
        <begin position="85"/>
        <end position="330"/>
    </location>
</feature>
<sequence length="336" mass="37140">MRFPSRSLIGLGLLLATLSVPNPALGELIDREFHEEFDAEPGTELVLKHGDGEVEITSWNQDRIVIDVVYRAEVNRFGIGPKPDFDVEFRERGKRISVIGREGKSGVVIGFNVRNIKEHSFTIKAPPYVDLQIFGEDGSVEIKKWRGSIECELDDGDLYLSHIDSEMTEVRLDDGDLVLSDFRGPLVATLEDGDCEIDNLDSEKVRIRTDDGDIEIRDSSGNFDLRTEDGNIELDRVSAGDLEVESSDGNIELDMASGPRADWDLTTDDGRITLVVDRGTSAEFEIETEDGSIRLDLDSATNLDENEGFASGRLAGGEGRIRIRSADGTVVFRESS</sequence>
<dbReference type="InterPro" id="IPR025164">
    <property type="entry name" value="Toastrack_DUF4097"/>
</dbReference>
<dbReference type="Pfam" id="PF13349">
    <property type="entry name" value="DUF4097"/>
    <property type="match status" value="1"/>
</dbReference>
<reference evidence="3 4" key="1">
    <citation type="submission" date="2020-03" db="EMBL/GenBank/DDBJ databases">
        <title>Metabolic flexibility allows generalist bacteria to become dominant in a frequently disturbed ecosystem.</title>
        <authorList>
            <person name="Chen Y.-J."/>
            <person name="Leung P.M."/>
            <person name="Bay S.K."/>
            <person name="Hugenholtz P."/>
            <person name="Kessler A.J."/>
            <person name="Shelley G."/>
            <person name="Waite D.W."/>
            <person name="Cook P.L."/>
            <person name="Greening C."/>
        </authorList>
    </citation>
    <scope>NUCLEOTIDE SEQUENCE [LARGE SCALE GENOMIC DNA]</scope>
    <source>
        <strain evidence="3">SS_bin_28</strain>
    </source>
</reference>
<comment type="caution">
    <text evidence="3">The sequence shown here is derived from an EMBL/GenBank/DDBJ whole genome shotgun (WGS) entry which is preliminary data.</text>
</comment>